<proteinExistence type="predicted"/>
<name>A0A9W9P757_9EURO</name>
<evidence type="ECO:0000256" key="1">
    <source>
        <dbReference type="SAM" id="MobiDB-lite"/>
    </source>
</evidence>
<feature type="compositionally biased region" description="Basic and acidic residues" evidence="1">
    <location>
        <begin position="141"/>
        <end position="155"/>
    </location>
</feature>
<dbReference type="RefSeq" id="XP_058331760.1">
    <property type="nucleotide sequence ID" value="XM_058472757.1"/>
</dbReference>
<dbReference type="AlphaFoldDB" id="A0A9W9P757"/>
<feature type="region of interest" description="Disordered" evidence="1">
    <location>
        <begin position="91"/>
        <end position="160"/>
    </location>
</feature>
<evidence type="ECO:0000313" key="2">
    <source>
        <dbReference type="EMBL" id="KAJ5238841.1"/>
    </source>
</evidence>
<protein>
    <submittedName>
        <fullName evidence="2">Uncharacterized protein</fullName>
    </submittedName>
</protein>
<organism evidence="2 3">
    <name type="scientific">Penicillium chermesinum</name>
    <dbReference type="NCBI Taxonomy" id="63820"/>
    <lineage>
        <taxon>Eukaryota</taxon>
        <taxon>Fungi</taxon>
        <taxon>Dikarya</taxon>
        <taxon>Ascomycota</taxon>
        <taxon>Pezizomycotina</taxon>
        <taxon>Eurotiomycetes</taxon>
        <taxon>Eurotiomycetidae</taxon>
        <taxon>Eurotiales</taxon>
        <taxon>Aspergillaceae</taxon>
        <taxon>Penicillium</taxon>
    </lineage>
</organism>
<evidence type="ECO:0000313" key="3">
    <source>
        <dbReference type="Proteomes" id="UP001150941"/>
    </source>
</evidence>
<feature type="region of interest" description="Disordered" evidence="1">
    <location>
        <begin position="28"/>
        <end position="55"/>
    </location>
</feature>
<reference evidence="2" key="2">
    <citation type="journal article" date="2023" name="IMA Fungus">
        <title>Comparative genomic study of the Penicillium genus elucidates a diverse pangenome and 15 lateral gene transfer events.</title>
        <authorList>
            <person name="Petersen C."/>
            <person name="Sorensen T."/>
            <person name="Nielsen M.R."/>
            <person name="Sondergaard T.E."/>
            <person name="Sorensen J.L."/>
            <person name="Fitzpatrick D.A."/>
            <person name="Frisvad J.C."/>
            <person name="Nielsen K.L."/>
        </authorList>
    </citation>
    <scope>NUCLEOTIDE SEQUENCE</scope>
    <source>
        <strain evidence="2">IBT 19713</strain>
    </source>
</reference>
<accession>A0A9W9P757</accession>
<sequence>MSRSRQTCPPFLADPSCPLFPATPPNTWGSSGVSYSDDNDNADHGYNDYHEYSDYHGYNDYQGYIDYHEYDDHHEDEDHHEHEDYYEYDEDYEPPASIYAGSMPPLESESAASGDDVDMDIHGDDEYVNDSDDGPNDSDFDYYRSDDESDSDPRSNEYFYGTVDFNEEPDVDNWEEETEPVVQQPVTVAQQPVASSSAQAHQARRFELVHRSAPGHEVCRRCPLSIGLKAQSVLTCIQSARK</sequence>
<dbReference type="EMBL" id="JAPQKS010000003">
    <property type="protein sequence ID" value="KAJ5238841.1"/>
    <property type="molecule type" value="Genomic_DNA"/>
</dbReference>
<dbReference type="GeneID" id="83200060"/>
<gene>
    <name evidence="2" type="ORF">N7468_003460</name>
</gene>
<dbReference type="Proteomes" id="UP001150941">
    <property type="component" value="Unassembled WGS sequence"/>
</dbReference>
<feature type="compositionally biased region" description="Basic and acidic residues" evidence="1">
    <location>
        <begin position="41"/>
        <end position="54"/>
    </location>
</feature>
<feature type="compositionally biased region" description="Acidic residues" evidence="1">
    <location>
        <begin position="126"/>
        <end position="140"/>
    </location>
</feature>
<comment type="caution">
    <text evidence="2">The sequence shown here is derived from an EMBL/GenBank/DDBJ whole genome shotgun (WGS) entry which is preliminary data.</text>
</comment>
<keyword evidence="3" id="KW-1185">Reference proteome</keyword>
<reference evidence="2" key="1">
    <citation type="submission" date="2022-11" db="EMBL/GenBank/DDBJ databases">
        <authorList>
            <person name="Petersen C."/>
        </authorList>
    </citation>
    <scope>NUCLEOTIDE SEQUENCE</scope>
    <source>
        <strain evidence="2">IBT 19713</strain>
    </source>
</reference>